<keyword evidence="3" id="KW-1185">Reference proteome</keyword>
<evidence type="ECO:0000313" key="3">
    <source>
        <dbReference type="Proteomes" id="UP000572817"/>
    </source>
</evidence>
<dbReference type="Gene3D" id="3.40.630.30">
    <property type="match status" value="1"/>
</dbReference>
<dbReference type="CDD" id="cd04301">
    <property type="entry name" value="NAT_SF"/>
    <property type="match status" value="1"/>
</dbReference>
<evidence type="ECO:0000259" key="1">
    <source>
        <dbReference type="PROSITE" id="PS51186"/>
    </source>
</evidence>
<dbReference type="EMBL" id="WWBZ02000051">
    <property type="protein sequence ID" value="KAF4303914.1"/>
    <property type="molecule type" value="Genomic_DNA"/>
</dbReference>
<dbReference type="AlphaFoldDB" id="A0A8H4IN79"/>
<proteinExistence type="predicted"/>
<name>A0A8H4IN79_9PEZI</name>
<evidence type="ECO:0000313" key="2">
    <source>
        <dbReference type="EMBL" id="KAF4303914.1"/>
    </source>
</evidence>
<dbReference type="InterPro" id="IPR000182">
    <property type="entry name" value="GNAT_dom"/>
</dbReference>
<reference evidence="2" key="1">
    <citation type="submission" date="2020-04" db="EMBL/GenBank/DDBJ databases">
        <title>Genome Assembly and Annotation of Botryosphaeria dothidea sdau 11-99, a Latent Pathogen of Apple Fruit Ring Rot in China.</title>
        <authorList>
            <person name="Yu C."/>
            <person name="Diao Y."/>
            <person name="Lu Q."/>
            <person name="Zhao J."/>
            <person name="Cui S."/>
            <person name="Peng C."/>
            <person name="He B."/>
            <person name="Liu H."/>
        </authorList>
    </citation>
    <scope>NUCLEOTIDE SEQUENCE [LARGE SCALE GENOMIC DNA]</scope>
    <source>
        <strain evidence="2">Sdau11-99</strain>
    </source>
</reference>
<dbReference type="InterPro" id="IPR016181">
    <property type="entry name" value="Acyl_CoA_acyltransferase"/>
</dbReference>
<feature type="domain" description="N-acetyltransferase" evidence="1">
    <location>
        <begin position="1"/>
        <end position="139"/>
    </location>
</feature>
<dbReference type="OrthoDB" id="2326446at2759"/>
<dbReference type="SUPFAM" id="SSF55729">
    <property type="entry name" value="Acyl-CoA N-acyltransferases (Nat)"/>
    <property type="match status" value="1"/>
</dbReference>
<protein>
    <submittedName>
        <fullName evidence="2">Acyl-n-acyltransferase</fullName>
    </submittedName>
</protein>
<sequence>MADIYPIGHISLDSGNPEARHLGLPLPDSGVYWIKTFYVSHVLQNKGVGRAAMDMIEAMAVEEPLCAKVLALDTVHKDDQIRPEFFEANGQQPRKMTNHEWYARRGYREIKVAQNYYTEPDSTGKVWDIKTVFMRRDVG</sequence>
<organism evidence="2 3">
    <name type="scientific">Botryosphaeria dothidea</name>
    <dbReference type="NCBI Taxonomy" id="55169"/>
    <lineage>
        <taxon>Eukaryota</taxon>
        <taxon>Fungi</taxon>
        <taxon>Dikarya</taxon>
        <taxon>Ascomycota</taxon>
        <taxon>Pezizomycotina</taxon>
        <taxon>Dothideomycetes</taxon>
        <taxon>Dothideomycetes incertae sedis</taxon>
        <taxon>Botryosphaeriales</taxon>
        <taxon>Botryosphaeriaceae</taxon>
        <taxon>Botryosphaeria</taxon>
    </lineage>
</organism>
<dbReference type="Proteomes" id="UP000572817">
    <property type="component" value="Unassembled WGS sequence"/>
</dbReference>
<accession>A0A8H4IN79</accession>
<comment type="caution">
    <text evidence="2">The sequence shown here is derived from an EMBL/GenBank/DDBJ whole genome shotgun (WGS) entry which is preliminary data.</text>
</comment>
<gene>
    <name evidence="2" type="ORF">GTA08_BOTSDO07508</name>
</gene>
<dbReference type="GO" id="GO:0016747">
    <property type="term" value="F:acyltransferase activity, transferring groups other than amino-acyl groups"/>
    <property type="evidence" value="ECO:0007669"/>
    <property type="project" value="InterPro"/>
</dbReference>
<dbReference type="PROSITE" id="PS51186">
    <property type="entry name" value="GNAT"/>
    <property type="match status" value="1"/>
</dbReference>
<dbReference type="Pfam" id="PF00583">
    <property type="entry name" value="Acetyltransf_1"/>
    <property type="match status" value="1"/>
</dbReference>